<protein>
    <submittedName>
        <fullName evidence="2">Uncharacterized protein</fullName>
    </submittedName>
</protein>
<proteinExistence type="predicted"/>
<name>A0A4Y2S8X6_ARAVE</name>
<dbReference type="Proteomes" id="UP000499080">
    <property type="component" value="Unassembled WGS sequence"/>
</dbReference>
<gene>
    <name evidence="2" type="ORF">AVEN_36074_1</name>
</gene>
<comment type="caution">
    <text evidence="2">The sequence shown here is derived from an EMBL/GenBank/DDBJ whole genome shotgun (WGS) entry which is preliminary data.</text>
</comment>
<reference evidence="2 3" key="1">
    <citation type="journal article" date="2019" name="Sci. Rep.">
        <title>Orb-weaving spider Araneus ventricosus genome elucidates the spidroin gene catalogue.</title>
        <authorList>
            <person name="Kono N."/>
            <person name="Nakamura H."/>
            <person name="Ohtoshi R."/>
            <person name="Moran D.A.P."/>
            <person name="Shinohara A."/>
            <person name="Yoshida Y."/>
            <person name="Fujiwara M."/>
            <person name="Mori M."/>
            <person name="Tomita M."/>
            <person name="Arakawa K."/>
        </authorList>
    </citation>
    <scope>NUCLEOTIDE SEQUENCE [LARGE SCALE GENOMIC DNA]</scope>
</reference>
<organism evidence="2 3">
    <name type="scientific">Araneus ventricosus</name>
    <name type="common">Orbweaver spider</name>
    <name type="synonym">Epeira ventricosa</name>
    <dbReference type="NCBI Taxonomy" id="182803"/>
    <lineage>
        <taxon>Eukaryota</taxon>
        <taxon>Metazoa</taxon>
        <taxon>Ecdysozoa</taxon>
        <taxon>Arthropoda</taxon>
        <taxon>Chelicerata</taxon>
        <taxon>Arachnida</taxon>
        <taxon>Araneae</taxon>
        <taxon>Araneomorphae</taxon>
        <taxon>Entelegynae</taxon>
        <taxon>Araneoidea</taxon>
        <taxon>Araneidae</taxon>
        <taxon>Araneus</taxon>
    </lineage>
</organism>
<dbReference type="AlphaFoldDB" id="A0A4Y2S8X6"/>
<dbReference type="EMBL" id="BGPR01020437">
    <property type="protein sequence ID" value="GBN84662.1"/>
    <property type="molecule type" value="Genomic_DNA"/>
</dbReference>
<evidence type="ECO:0000313" key="2">
    <source>
        <dbReference type="EMBL" id="GBN84662.1"/>
    </source>
</evidence>
<sequence>MEFLEHWKENAIVKVENIWNLEEMILSGGIPPNSKSQISCADSKLRPRCDGSGRSKCLSRLRPRDEARKSKIRRVGGRNRGIEELR</sequence>
<keyword evidence="3" id="KW-1185">Reference proteome</keyword>
<feature type="compositionally biased region" description="Basic and acidic residues" evidence="1">
    <location>
        <begin position="43"/>
        <end position="53"/>
    </location>
</feature>
<accession>A0A4Y2S8X6</accession>
<feature type="region of interest" description="Disordered" evidence="1">
    <location>
        <begin position="29"/>
        <end position="73"/>
    </location>
</feature>
<evidence type="ECO:0000256" key="1">
    <source>
        <dbReference type="SAM" id="MobiDB-lite"/>
    </source>
</evidence>
<evidence type="ECO:0000313" key="3">
    <source>
        <dbReference type="Proteomes" id="UP000499080"/>
    </source>
</evidence>